<evidence type="ECO:0000313" key="1">
    <source>
        <dbReference type="EMBL" id="JAH92555.1"/>
    </source>
</evidence>
<accession>A0A0E9WSN1</accession>
<organism evidence="1">
    <name type="scientific">Anguilla anguilla</name>
    <name type="common">European freshwater eel</name>
    <name type="synonym">Muraena anguilla</name>
    <dbReference type="NCBI Taxonomy" id="7936"/>
    <lineage>
        <taxon>Eukaryota</taxon>
        <taxon>Metazoa</taxon>
        <taxon>Chordata</taxon>
        <taxon>Craniata</taxon>
        <taxon>Vertebrata</taxon>
        <taxon>Euteleostomi</taxon>
        <taxon>Actinopterygii</taxon>
        <taxon>Neopterygii</taxon>
        <taxon>Teleostei</taxon>
        <taxon>Anguilliformes</taxon>
        <taxon>Anguillidae</taxon>
        <taxon>Anguilla</taxon>
    </lineage>
</organism>
<dbReference type="AlphaFoldDB" id="A0A0E9WSN1"/>
<name>A0A0E9WSN1_ANGAN</name>
<proteinExistence type="predicted"/>
<protein>
    <submittedName>
        <fullName evidence="1">Uncharacterized protein</fullName>
    </submittedName>
</protein>
<reference evidence="1" key="2">
    <citation type="journal article" date="2015" name="Fish Shellfish Immunol.">
        <title>Early steps in the European eel (Anguilla anguilla)-Vibrio vulnificus interaction in the gills: Role of the RtxA13 toxin.</title>
        <authorList>
            <person name="Callol A."/>
            <person name="Pajuelo D."/>
            <person name="Ebbesson L."/>
            <person name="Teles M."/>
            <person name="MacKenzie S."/>
            <person name="Amaro C."/>
        </authorList>
    </citation>
    <scope>NUCLEOTIDE SEQUENCE</scope>
</reference>
<sequence length="52" mass="5755">MFLANSQKSGDKILSSSILFPQFVACSSQNDDTDKSTLSRTIQLSAIDFLRE</sequence>
<dbReference type="EMBL" id="GBXM01016022">
    <property type="protein sequence ID" value="JAH92555.1"/>
    <property type="molecule type" value="Transcribed_RNA"/>
</dbReference>
<reference evidence="1" key="1">
    <citation type="submission" date="2014-11" db="EMBL/GenBank/DDBJ databases">
        <authorList>
            <person name="Amaro Gonzalez C."/>
        </authorList>
    </citation>
    <scope>NUCLEOTIDE SEQUENCE</scope>
</reference>